<organism evidence="1 3">
    <name type="scientific">Bacillus glycinifermentans</name>
    <dbReference type="NCBI Taxonomy" id="1664069"/>
    <lineage>
        <taxon>Bacteria</taxon>
        <taxon>Bacillati</taxon>
        <taxon>Bacillota</taxon>
        <taxon>Bacilli</taxon>
        <taxon>Bacillales</taxon>
        <taxon>Bacillaceae</taxon>
        <taxon>Bacillus</taxon>
    </lineage>
</organism>
<comment type="caution">
    <text evidence="1">The sequence shown here is derived from an EMBL/GenBank/DDBJ whole genome shotgun (WGS) entry which is preliminary data.</text>
</comment>
<evidence type="ECO:0000313" key="4">
    <source>
        <dbReference type="Proteomes" id="UP001341297"/>
    </source>
</evidence>
<dbReference type="EMBL" id="LECW02000082">
    <property type="protein sequence ID" value="KRT87060.1"/>
    <property type="molecule type" value="Genomic_DNA"/>
</dbReference>
<gene>
    <name evidence="1" type="ORF">AB447_208825</name>
    <name evidence="2" type="ORF">P8828_20365</name>
</gene>
<evidence type="ECO:0000313" key="3">
    <source>
        <dbReference type="Proteomes" id="UP000036168"/>
    </source>
</evidence>
<proteinExistence type="predicted"/>
<dbReference type="Proteomes" id="UP001341297">
    <property type="component" value="Unassembled WGS sequence"/>
</dbReference>
<name>A0A0T6BI75_9BACI</name>
<protein>
    <submittedName>
        <fullName evidence="1">Uncharacterized protein</fullName>
    </submittedName>
</protein>
<keyword evidence="4" id="KW-1185">Reference proteome</keyword>
<accession>A0A0T6BI75</accession>
<evidence type="ECO:0000313" key="2">
    <source>
        <dbReference type="EMBL" id="MEC0487111.1"/>
    </source>
</evidence>
<dbReference type="AlphaFoldDB" id="A0A0T6BI75"/>
<dbReference type="RefSeq" id="WP_048354159.1">
    <property type="nucleotide sequence ID" value="NZ_JARRTL010000027.1"/>
</dbReference>
<reference evidence="1 3" key="1">
    <citation type="journal article" date="2015" name="Int. J. Syst. Evol. Microbiol.">
        <title>Bacillus glycinifermentans sp. nov., isolated from fermented soybean paste.</title>
        <authorList>
            <person name="Kim S.J."/>
            <person name="Dunlap C.A."/>
            <person name="Kwon S.W."/>
            <person name="Rooney A.P."/>
        </authorList>
    </citation>
    <scope>NUCLEOTIDE SEQUENCE [LARGE SCALE GENOMIC DNA]</scope>
    <source>
        <strain evidence="1 3">GO-13</strain>
    </source>
</reference>
<dbReference type="EMBL" id="JARRTL010000027">
    <property type="protein sequence ID" value="MEC0487111.1"/>
    <property type="molecule type" value="Genomic_DNA"/>
</dbReference>
<reference evidence="2 4" key="3">
    <citation type="submission" date="2023-03" db="EMBL/GenBank/DDBJ databases">
        <title>Agriculturally important microbes genome sequencing.</title>
        <authorList>
            <person name="Dunlap C."/>
        </authorList>
    </citation>
    <scope>NUCLEOTIDE SEQUENCE [LARGE SCALE GENOMIC DNA]</scope>
    <source>
        <strain evidence="2 4">CBP-3203</strain>
    </source>
</reference>
<dbReference type="Proteomes" id="UP000036168">
    <property type="component" value="Unassembled WGS sequence"/>
</dbReference>
<evidence type="ECO:0000313" key="1">
    <source>
        <dbReference type="EMBL" id="KRT87060.1"/>
    </source>
</evidence>
<sequence length="107" mass="11585">MNVKNADIVIDTGSSAEVLKAAIDALNQIGAIGSIIHKRNKQKIEYVTVVEGRKGTLAITTGFASGYTGTGTTEFQKFLKHVGVDQKEIDSLTTDTDNEKVLRFTIK</sequence>
<reference evidence="1" key="2">
    <citation type="submission" date="2015-10" db="EMBL/GenBank/DDBJ databases">
        <authorList>
            <person name="Gilbert D.G."/>
        </authorList>
    </citation>
    <scope>NUCLEOTIDE SEQUENCE</scope>
    <source>
        <strain evidence="1">GO-13</strain>
    </source>
</reference>